<dbReference type="PRINTS" id="PR00469">
    <property type="entry name" value="PNDRDTASEII"/>
</dbReference>
<evidence type="ECO:0000256" key="1">
    <source>
        <dbReference type="ARBA" id="ARBA00023002"/>
    </source>
</evidence>
<dbReference type="PRINTS" id="PR00368">
    <property type="entry name" value="FADPNR"/>
</dbReference>
<dbReference type="InterPro" id="IPR036188">
    <property type="entry name" value="FAD/NAD-bd_sf"/>
</dbReference>
<evidence type="ECO:0000313" key="2">
    <source>
        <dbReference type="EMBL" id="GAA1604884.1"/>
    </source>
</evidence>
<dbReference type="EMBL" id="BAAAOS010000054">
    <property type="protein sequence ID" value="GAA1604884.1"/>
    <property type="molecule type" value="Genomic_DNA"/>
</dbReference>
<proteinExistence type="predicted"/>
<reference evidence="3" key="1">
    <citation type="journal article" date="2019" name="Int. J. Syst. Evol. Microbiol.">
        <title>The Global Catalogue of Microorganisms (GCM) 10K type strain sequencing project: providing services to taxonomists for standard genome sequencing and annotation.</title>
        <authorList>
            <consortium name="The Broad Institute Genomics Platform"/>
            <consortium name="The Broad Institute Genome Sequencing Center for Infectious Disease"/>
            <person name="Wu L."/>
            <person name="Ma J."/>
        </authorList>
    </citation>
    <scope>NUCLEOTIDE SEQUENCE [LARGE SCALE GENOMIC DNA]</scope>
    <source>
        <strain evidence="3">JCM 14969</strain>
    </source>
</reference>
<organism evidence="2 3">
    <name type="scientific">Kribbella sancticallisti</name>
    <dbReference type="NCBI Taxonomy" id="460087"/>
    <lineage>
        <taxon>Bacteria</taxon>
        <taxon>Bacillati</taxon>
        <taxon>Actinomycetota</taxon>
        <taxon>Actinomycetes</taxon>
        <taxon>Propionibacteriales</taxon>
        <taxon>Kribbellaceae</taxon>
        <taxon>Kribbella</taxon>
    </lineage>
</organism>
<protein>
    <submittedName>
        <fullName evidence="2">NAD(P)/FAD-dependent oxidoreductase</fullName>
    </submittedName>
</protein>
<dbReference type="Proteomes" id="UP001500393">
    <property type="component" value="Unassembled WGS sequence"/>
</dbReference>
<comment type="caution">
    <text evidence="2">The sequence shown here is derived from an EMBL/GenBank/DDBJ whole genome shotgun (WGS) entry which is preliminary data.</text>
</comment>
<dbReference type="PANTHER" id="PTHR43539:SF78">
    <property type="entry name" value="FLAVIN-CONTAINING MONOOXYGENASE"/>
    <property type="match status" value="1"/>
</dbReference>
<dbReference type="RefSeq" id="WP_020385364.1">
    <property type="nucleotide sequence ID" value="NZ_BAAAOS010000054.1"/>
</dbReference>
<dbReference type="Gene3D" id="3.50.50.60">
    <property type="entry name" value="FAD/NAD(P)-binding domain"/>
    <property type="match status" value="1"/>
</dbReference>
<name>A0ABP4QCC9_9ACTN</name>
<accession>A0ABP4QCC9</accession>
<evidence type="ECO:0000313" key="3">
    <source>
        <dbReference type="Proteomes" id="UP001500393"/>
    </source>
</evidence>
<keyword evidence="3" id="KW-1185">Reference proteome</keyword>
<dbReference type="InterPro" id="IPR050982">
    <property type="entry name" value="Auxin_biosynth/cation_transpt"/>
</dbReference>
<dbReference type="Pfam" id="PF13738">
    <property type="entry name" value="Pyr_redox_3"/>
    <property type="match status" value="1"/>
</dbReference>
<dbReference type="PANTHER" id="PTHR43539">
    <property type="entry name" value="FLAVIN-BINDING MONOOXYGENASE-LIKE PROTEIN (AFU_ORTHOLOGUE AFUA_4G09220)"/>
    <property type="match status" value="1"/>
</dbReference>
<gene>
    <name evidence="2" type="ORF">GCM10009789_68560</name>
</gene>
<keyword evidence="1" id="KW-0560">Oxidoreductase</keyword>
<dbReference type="SUPFAM" id="SSF51905">
    <property type="entry name" value="FAD/NAD(P)-binding domain"/>
    <property type="match status" value="2"/>
</dbReference>
<sequence>MVEEPSVPIRRDVLVIGGGQAGLAMGYCLQRAGLDFVILDAGSAVGHVWRSRWDSLNLFTPAQYAALPGMAFPAPVDTYAGRDEVAGYLATYAERFGLPIKLNARVTGLRRAGAAFKADSPAGTFQARQVVVATGPFSTPYVPPVADGLAPEVPQIHTAAYRNPEQVPSGRVLVVGGANSGFQIAAELAQAGRTVDLAEGRRNACIPQRPLGRDVFWWQDKLGLLRVSAQSRLGRLMAANDGTVIGSTRPGLRRLGVTFRPRVTSTAGRSVTFADGSRSDVDAVVWATGFRIDDTWIRIPQALDDRGRLLQHRGVVDAVPGLFTIGRPWQHTTGSALLGFVQHDASWLAQQTSARTAAA</sequence>